<dbReference type="STRING" id="1254432.SCE1572_28655"/>
<reference evidence="2 3" key="1">
    <citation type="journal article" date="2013" name="Sci. Rep.">
        <title>Extraordinary expansion of a Sorangium cellulosum genome from an alkaline milieu.</title>
        <authorList>
            <person name="Han K."/>
            <person name="Li Z.F."/>
            <person name="Peng R."/>
            <person name="Zhu L.P."/>
            <person name="Zhou T."/>
            <person name="Wang L.G."/>
            <person name="Li S.G."/>
            <person name="Zhang X.B."/>
            <person name="Hu W."/>
            <person name="Wu Z.H."/>
            <person name="Qin N."/>
            <person name="Li Y.Z."/>
        </authorList>
    </citation>
    <scope>NUCLEOTIDE SEQUENCE [LARGE SCALE GENOMIC DNA]</scope>
    <source>
        <strain evidence="2 3">So0157-2</strain>
    </source>
</reference>
<evidence type="ECO:0008006" key="4">
    <source>
        <dbReference type="Google" id="ProtNLM"/>
    </source>
</evidence>
<dbReference type="KEGG" id="scu:SCE1572_28655"/>
<dbReference type="eggNOG" id="COG1633">
    <property type="taxonomic scope" value="Bacteria"/>
</dbReference>
<dbReference type="PATRIC" id="fig|1254432.3.peg.6474"/>
<dbReference type="CDD" id="cd00657">
    <property type="entry name" value="Ferritin_like"/>
    <property type="match status" value="1"/>
</dbReference>
<feature type="region of interest" description="Disordered" evidence="1">
    <location>
        <begin position="255"/>
        <end position="275"/>
    </location>
</feature>
<evidence type="ECO:0000256" key="1">
    <source>
        <dbReference type="SAM" id="MobiDB-lite"/>
    </source>
</evidence>
<protein>
    <recommendedName>
        <fullName evidence="4">Ferritin-like domain-containing protein</fullName>
    </recommendedName>
</protein>
<dbReference type="InterPro" id="IPR009078">
    <property type="entry name" value="Ferritin-like_SF"/>
</dbReference>
<dbReference type="InterPro" id="IPR012348">
    <property type="entry name" value="RNR-like"/>
</dbReference>
<organism evidence="2 3">
    <name type="scientific">Sorangium cellulosum So0157-2</name>
    <dbReference type="NCBI Taxonomy" id="1254432"/>
    <lineage>
        <taxon>Bacteria</taxon>
        <taxon>Pseudomonadati</taxon>
        <taxon>Myxococcota</taxon>
        <taxon>Polyangia</taxon>
        <taxon>Polyangiales</taxon>
        <taxon>Polyangiaceae</taxon>
        <taxon>Sorangium</taxon>
    </lineage>
</organism>
<dbReference type="Proteomes" id="UP000014803">
    <property type="component" value="Chromosome"/>
</dbReference>
<dbReference type="AlphaFoldDB" id="S4Y5A1"/>
<dbReference type="SUPFAM" id="SSF47240">
    <property type="entry name" value="Ferritin-like"/>
    <property type="match status" value="1"/>
</dbReference>
<accession>S4Y5A1</accession>
<dbReference type="GO" id="GO:0016491">
    <property type="term" value="F:oxidoreductase activity"/>
    <property type="evidence" value="ECO:0007669"/>
    <property type="project" value="InterPro"/>
</dbReference>
<dbReference type="EMBL" id="CP003969">
    <property type="protein sequence ID" value="AGP38093.1"/>
    <property type="molecule type" value="Genomic_DNA"/>
</dbReference>
<gene>
    <name evidence="2" type="ORF">SCE1572_28655</name>
</gene>
<proteinExistence type="predicted"/>
<evidence type="ECO:0000313" key="3">
    <source>
        <dbReference type="Proteomes" id="UP000014803"/>
    </source>
</evidence>
<dbReference type="HOGENOM" id="CLU_553104_0_0_7"/>
<feature type="region of interest" description="Disordered" evidence="1">
    <location>
        <begin position="487"/>
        <end position="514"/>
    </location>
</feature>
<dbReference type="Gene3D" id="1.10.620.20">
    <property type="entry name" value="Ribonucleotide Reductase, subunit A"/>
    <property type="match status" value="1"/>
</dbReference>
<name>S4Y5A1_SORCE</name>
<sequence>MLSVLAIAPALSCGGDVTAEEGSGGSGGTGSNASSASASTGDGPAASSGAGPAGSTGSAPPEGLPFACDDPEPVLVAGQNTGYVRCAGGWMHRAEVITCPSPLPRPEACKDTGGGAGSCSSDADCTERPHGFCSPGLGGEAPPGCFCHYGCTTDAECNEGQICLCGDPVGQCVQARCTSDQDCGTVLCSSYVLNPGCGGTGFACQTATDECAGDGDCPGEQQCTLTALRHACAEPLCVIGRPFLVAGVERTAEPAARDDWRAASPGAPPRGDGLSAEQQAALAEHWTRVALLEHASIAAFARFTLQLLSLGAPPELVGAAQAAMGDEAEHARLCFALASAFAGRGVGPGPLAIDGALGGEGAREILVTTLREGCIGETIAAIEAAEAALHATDPAVRRALETIAEDETRHAELAFRFAAWAIERDPSLASAVADELAAAASEPAPATPDDAARSGLLGFGVLSPAHRRTLRERALAQVVAPCARALLARGGERSGPRPAAGPQRDETESLATNS</sequence>
<evidence type="ECO:0000313" key="2">
    <source>
        <dbReference type="EMBL" id="AGP38093.1"/>
    </source>
</evidence>
<feature type="compositionally biased region" description="Low complexity" evidence="1">
    <location>
        <begin position="31"/>
        <end position="61"/>
    </location>
</feature>
<feature type="region of interest" description="Disordered" evidence="1">
    <location>
        <begin position="18"/>
        <end position="67"/>
    </location>
</feature>